<dbReference type="SUPFAM" id="SSF53822">
    <property type="entry name" value="Periplasmic binding protein-like I"/>
    <property type="match status" value="1"/>
</dbReference>
<proteinExistence type="inferred from homology"/>
<feature type="signal peptide" evidence="3">
    <location>
        <begin position="1"/>
        <end position="27"/>
    </location>
</feature>
<protein>
    <submittedName>
        <fullName evidence="5">ABC transporter permease</fullName>
    </submittedName>
</protein>
<feature type="domain" description="Leucine-binding protein" evidence="4">
    <location>
        <begin position="36"/>
        <end position="398"/>
    </location>
</feature>
<evidence type="ECO:0000256" key="1">
    <source>
        <dbReference type="ARBA" id="ARBA00010062"/>
    </source>
</evidence>
<dbReference type="InterPro" id="IPR028081">
    <property type="entry name" value="Leu-bd"/>
</dbReference>
<dbReference type="InterPro" id="IPR028082">
    <property type="entry name" value="Peripla_BP_I"/>
</dbReference>
<evidence type="ECO:0000259" key="4">
    <source>
        <dbReference type="Pfam" id="PF13458"/>
    </source>
</evidence>
<dbReference type="Gene3D" id="3.40.50.2300">
    <property type="match status" value="2"/>
</dbReference>
<reference evidence="5" key="2">
    <citation type="submission" date="2020-09" db="EMBL/GenBank/DDBJ databases">
        <authorList>
            <person name="Sun Q."/>
            <person name="Zhou Y."/>
        </authorList>
    </citation>
    <scope>NUCLEOTIDE SEQUENCE</scope>
    <source>
        <strain evidence="5">CGMCC 1.10998</strain>
    </source>
</reference>
<accession>A0A916UT90</accession>
<keyword evidence="6" id="KW-1185">Reference proteome</keyword>
<evidence type="ECO:0000256" key="3">
    <source>
        <dbReference type="SAM" id="SignalP"/>
    </source>
</evidence>
<dbReference type="EMBL" id="BMED01000004">
    <property type="protein sequence ID" value="GGC86774.1"/>
    <property type="molecule type" value="Genomic_DNA"/>
</dbReference>
<dbReference type="CDD" id="cd06334">
    <property type="entry name" value="PBP1_ABC_ligand_binding-like"/>
    <property type="match status" value="1"/>
</dbReference>
<sequence>MSRFMKTLATMAAGLALSASIASPAAAQANDQFVSILSFRVGPYGPSGVGIYGGFIDYMQYVNMKEGGIGGIKFSWEECETEYQAAKGVECYERLKTKSPTKGSIIHPVSTPISYALLEKTLADKVPLVMTGYGRTDTVDGRYFPWAFPLITTYPMQATAIIKYIAQKEKGDLRGKKITYLYLDSAYGKEPITYLQAEAKVNGFELNTVPIAPPGNEQGAQWQQVRQNKADWVIFWGFGVMNQTALKAAQKVGYPRDKMIGSWWAGSEEDTVPAGDAAKGYLSAAMNVSGKNVPLVADIEKVVYGAGKGNLQDKSKIGSINHNRGIVIGILTAEAVRVGQQKYGKKVLSGEELRWALEHLNLSDARLKELGATGLMPAVKTSCMDHEGSGKIKIQQWDGTKWNVVSDWIDGNRQLVRPLLEESAKQFGKEKNITPRDCSKES</sequence>
<feature type="chain" id="PRO_5037363787" evidence="3">
    <location>
        <begin position="28"/>
        <end position="442"/>
    </location>
</feature>
<dbReference type="PANTHER" id="PTHR47235">
    <property type="entry name" value="BLR6548 PROTEIN"/>
    <property type="match status" value="1"/>
</dbReference>
<name>A0A916UT90_9BURK</name>
<comment type="caution">
    <text evidence="5">The sequence shown here is derived from an EMBL/GenBank/DDBJ whole genome shotgun (WGS) entry which is preliminary data.</text>
</comment>
<organism evidence="5 6">
    <name type="scientific">Undibacterium terreum</name>
    <dbReference type="NCBI Taxonomy" id="1224302"/>
    <lineage>
        <taxon>Bacteria</taxon>
        <taxon>Pseudomonadati</taxon>
        <taxon>Pseudomonadota</taxon>
        <taxon>Betaproteobacteria</taxon>
        <taxon>Burkholderiales</taxon>
        <taxon>Oxalobacteraceae</taxon>
        <taxon>Undibacterium</taxon>
    </lineage>
</organism>
<dbReference type="Pfam" id="PF13458">
    <property type="entry name" value="Peripla_BP_6"/>
    <property type="match status" value="1"/>
</dbReference>
<keyword evidence="2 3" id="KW-0732">Signal</keyword>
<dbReference type="AlphaFoldDB" id="A0A916UT90"/>
<comment type="similarity">
    <text evidence="1">Belongs to the leucine-binding protein family.</text>
</comment>
<gene>
    <name evidence="5" type="ORF">GCM10011396_37590</name>
</gene>
<dbReference type="Proteomes" id="UP000637423">
    <property type="component" value="Unassembled WGS sequence"/>
</dbReference>
<reference evidence="5" key="1">
    <citation type="journal article" date="2014" name="Int. J. Syst. Evol. Microbiol.">
        <title>Complete genome sequence of Corynebacterium casei LMG S-19264T (=DSM 44701T), isolated from a smear-ripened cheese.</title>
        <authorList>
            <consortium name="US DOE Joint Genome Institute (JGI-PGF)"/>
            <person name="Walter F."/>
            <person name="Albersmeier A."/>
            <person name="Kalinowski J."/>
            <person name="Ruckert C."/>
        </authorList>
    </citation>
    <scope>NUCLEOTIDE SEQUENCE</scope>
    <source>
        <strain evidence="5">CGMCC 1.10998</strain>
    </source>
</reference>
<evidence type="ECO:0000256" key="2">
    <source>
        <dbReference type="ARBA" id="ARBA00022729"/>
    </source>
</evidence>
<evidence type="ECO:0000313" key="6">
    <source>
        <dbReference type="Proteomes" id="UP000637423"/>
    </source>
</evidence>
<evidence type="ECO:0000313" key="5">
    <source>
        <dbReference type="EMBL" id="GGC86774.1"/>
    </source>
</evidence>
<dbReference type="PANTHER" id="PTHR47235:SF1">
    <property type="entry name" value="BLR6548 PROTEIN"/>
    <property type="match status" value="1"/>
</dbReference>